<gene>
    <name evidence="1" type="ORF">L2E82_35986</name>
</gene>
<reference evidence="2" key="1">
    <citation type="journal article" date="2022" name="Mol. Ecol. Resour.">
        <title>The genomes of chicory, endive, great burdock and yacon provide insights into Asteraceae palaeo-polyploidization history and plant inulin production.</title>
        <authorList>
            <person name="Fan W."/>
            <person name="Wang S."/>
            <person name="Wang H."/>
            <person name="Wang A."/>
            <person name="Jiang F."/>
            <person name="Liu H."/>
            <person name="Zhao H."/>
            <person name="Xu D."/>
            <person name="Zhang Y."/>
        </authorList>
    </citation>
    <scope>NUCLEOTIDE SEQUENCE [LARGE SCALE GENOMIC DNA]</scope>
    <source>
        <strain evidence="2">cv. Punajuju</strain>
    </source>
</reference>
<sequence length="121" mass="13319">MIALRPLLFPLQAIVIVNFTIDLVLILISDPIPLISTLFNVIYREGSKIEDKEVLESDAFYVPSVNGSRAFRREKAGIKVSDVSKKLGKKFATGASVVKGATKKEQIDVQADIAYDIHGLM</sequence>
<dbReference type="EMBL" id="CM042014">
    <property type="protein sequence ID" value="KAI3724216.1"/>
    <property type="molecule type" value="Genomic_DNA"/>
</dbReference>
<keyword evidence="2" id="KW-1185">Reference proteome</keyword>
<evidence type="ECO:0000313" key="1">
    <source>
        <dbReference type="EMBL" id="KAI3724216.1"/>
    </source>
</evidence>
<evidence type="ECO:0000313" key="2">
    <source>
        <dbReference type="Proteomes" id="UP001055811"/>
    </source>
</evidence>
<accession>A0ACB9BQ99</accession>
<proteinExistence type="predicted"/>
<protein>
    <submittedName>
        <fullName evidence="1">Uncharacterized protein</fullName>
    </submittedName>
</protein>
<organism evidence="1 2">
    <name type="scientific">Cichorium intybus</name>
    <name type="common">Chicory</name>
    <dbReference type="NCBI Taxonomy" id="13427"/>
    <lineage>
        <taxon>Eukaryota</taxon>
        <taxon>Viridiplantae</taxon>
        <taxon>Streptophyta</taxon>
        <taxon>Embryophyta</taxon>
        <taxon>Tracheophyta</taxon>
        <taxon>Spermatophyta</taxon>
        <taxon>Magnoliopsida</taxon>
        <taxon>eudicotyledons</taxon>
        <taxon>Gunneridae</taxon>
        <taxon>Pentapetalae</taxon>
        <taxon>asterids</taxon>
        <taxon>campanulids</taxon>
        <taxon>Asterales</taxon>
        <taxon>Asteraceae</taxon>
        <taxon>Cichorioideae</taxon>
        <taxon>Cichorieae</taxon>
        <taxon>Cichoriinae</taxon>
        <taxon>Cichorium</taxon>
    </lineage>
</organism>
<name>A0ACB9BQ99_CICIN</name>
<dbReference type="Proteomes" id="UP001055811">
    <property type="component" value="Linkage Group LG06"/>
</dbReference>
<comment type="caution">
    <text evidence="1">The sequence shown here is derived from an EMBL/GenBank/DDBJ whole genome shotgun (WGS) entry which is preliminary data.</text>
</comment>
<reference evidence="1 2" key="2">
    <citation type="journal article" date="2022" name="Mol. Ecol. Resour.">
        <title>The genomes of chicory, endive, great burdock and yacon provide insights into Asteraceae paleo-polyploidization history and plant inulin production.</title>
        <authorList>
            <person name="Fan W."/>
            <person name="Wang S."/>
            <person name="Wang H."/>
            <person name="Wang A."/>
            <person name="Jiang F."/>
            <person name="Liu H."/>
            <person name="Zhao H."/>
            <person name="Xu D."/>
            <person name="Zhang Y."/>
        </authorList>
    </citation>
    <scope>NUCLEOTIDE SEQUENCE [LARGE SCALE GENOMIC DNA]</scope>
    <source>
        <strain evidence="2">cv. Punajuju</strain>
        <tissue evidence="1">Leaves</tissue>
    </source>
</reference>